<dbReference type="GO" id="GO:0042147">
    <property type="term" value="P:retrograde transport, endosome to Golgi"/>
    <property type="evidence" value="ECO:0007669"/>
    <property type="project" value="TreeGrafter"/>
</dbReference>
<dbReference type="Proteomes" id="UP000054408">
    <property type="component" value="Unassembled WGS sequence"/>
</dbReference>
<evidence type="ECO:0000259" key="3">
    <source>
        <dbReference type="Pfam" id="PF07064"/>
    </source>
</evidence>
<dbReference type="OrthoDB" id="67540at2759"/>
<accession>A0A0L0DT89</accession>
<evidence type="ECO:0000313" key="4">
    <source>
        <dbReference type="EMBL" id="KNC55442.1"/>
    </source>
</evidence>
<dbReference type="PANTHER" id="PTHR22746">
    <property type="entry name" value="RAB6A-GEF COMPLEX PARTNER PROTEIN 1"/>
    <property type="match status" value="1"/>
</dbReference>
<dbReference type="PANTHER" id="PTHR22746:SF10">
    <property type="entry name" value="GUANINE NUCLEOTIDE EXCHANGE FACTOR SUBUNIT RIC1"/>
    <property type="match status" value="1"/>
</dbReference>
<dbReference type="GO" id="GO:0006886">
    <property type="term" value="P:intracellular protein transport"/>
    <property type="evidence" value="ECO:0007669"/>
    <property type="project" value="InterPro"/>
</dbReference>
<reference evidence="4 5" key="1">
    <citation type="submission" date="2010-05" db="EMBL/GenBank/DDBJ databases">
        <title>The Genome Sequence of Thecamonas trahens ATCC 50062.</title>
        <authorList>
            <consortium name="The Broad Institute Genome Sequencing Platform"/>
            <person name="Russ C."/>
            <person name="Cuomo C."/>
            <person name="Shea T."/>
            <person name="Young S.K."/>
            <person name="Zeng Q."/>
            <person name="Koehrsen M."/>
            <person name="Haas B."/>
            <person name="Borodovsky M."/>
            <person name="Guigo R."/>
            <person name="Alvarado L."/>
            <person name="Berlin A."/>
            <person name="Bochicchio J."/>
            <person name="Borenstein D."/>
            <person name="Chapman S."/>
            <person name="Chen Z."/>
            <person name="Freedman E."/>
            <person name="Gellesch M."/>
            <person name="Goldberg J."/>
            <person name="Griggs A."/>
            <person name="Gujja S."/>
            <person name="Heilman E."/>
            <person name="Heiman D."/>
            <person name="Hepburn T."/>
            <person name="Howarth C."/>
            <person name="Jen D."/>
            <person name="Larson L."/>
            <person name="Mehta T."/>
            <person name="Park D."/>
            <person name="Pearson M."/>
            <person name="Roberts A."/>
            <person name="Saif S."/>
            <person name="Shenoy N."/>
            <person name="Sisk P."/>
            <person name="Stolte C."/>
            <person name="Sykes S."/>
            <person name="Thomson T."/>
            <person name="Walk T."/>
            <person name="White J."/>
            <person name="Yandava C."/>
            <person name="Burger G."/>
            <person name="Gray M.W."/>
            <person name="Holland P.W.H."/>
            <person name="King N."/>
            <person name="Lang F.B.F."/>
            <person name="Roger A.J."/>
            <person name="Ruiz-Trillo I."/>
            <person name="Lander E."/>
            <person name="Nusbaum C."/>
        </authorList>
    </citation>
    <scope>NUCLEOTIDE SEQUENCE [LARGE SCALE GENOMIC DNA]</scope>
    <source>
        <strain evidence="4 5">ATCC 50062</strain>
    </source>
</reference>
<feature type="domain" description="RIC1 C-terminal alpha solenoid region" evidence="3">
    <location>
        <begin position="724"/>
        <end position="869"/>
    </location>
</feature>
<evidence type="ECO:0000256" key="1">
    <source>
        <dbReference type="ARBA" id="ARBA00004370"/>
    </source>
</evidence>
<protein>
    <recommendedName>
        <fullName evidence="3">RIC1 C-terminal alpha solenoid region domain-containing protein</fullName>
    </recommendedName>
</protein>
<dbReference type="GO" id="GO:0000139">
    <property type="term" value="C:Golgi membrane"/>
    <property type="evidence" value="ECO:0007669"/>
    <property type="project" value="TreeGrafter"/>
</dbReference>
<dbReference type="SUPFAM" id="SSF75011">
    <property type="entry name" value="3-carboxy-cis,cis-mucoante lactonizing enzyme"/>
    <property type="match status" value="1"/>
</dbReference>
<gene>
    <name evidence="4" type="ORF">AMSG_11105</name>
</gene>
<dbReference type="AlphaFoldDB" id="A0A0L0DT89"/>
<dbReference type="InterPro" id="IPR009771">
    <property type="entry name" value="RIC1_C"/>
</dbReference>
<keyword evidence="5" id="KW-1185">Reference proteome</keyword>
<dbReference type="EMBL" id="GL349501">
    <property type="protein sequence ID" value="KNC55442.1"/>
    <property type="molecule type" value="Genomic_DNA"/>
</dbReference>
<evidence type="ECO:0000313" key="5">
    <source>
        <dbReference type="Proteomes" id="UP000054408"/>
    </source>
</evidence>
<dbReference type="STRING" id="461836.A0A0L0DT89"/>
<evidence type="ECO:0000256" key="2">
    <source>
        <dbReference type="ARBA" id="ARBA00023136"/>
    </source>
</evidence>
<proteinExistence type="predicted"/>
<keyword evidence="2" id="KW-0472">Membrane</keyword>
<dbReference type="GO" id="GO:0005829">
    <property type="term" value="C:cytosol"/>
    <property type="evidence" value="ECO:0007669"/>
    <property type="project" value="TreeGrafter"/>
</dbReference>
<dbReference type="GeneID" id="25569167"/>
<dbReference type="GO" id="GO:0034066">
    <property type="term" value="C:Ric1-Rgp1 guanyl-nucleotide exchange factor complex"/>
    <property type="evidence" value="ECO:0007669"/>
    <property type="project" value="InterPro"/>
</dbReference>
<dbReference type="Pfam" id="PF07064">
    <property type="entry name" value="RIC1"/>
    <property type="match status" value="1"/>
</dbReference>
<dbReference type="InterPro" id="IPR040096">
    <property type="entry name" value="Ric1"/>
</dbReference>
<dbReference type="RefSeq" id="XP_013752979.1">
    <property type="nucleotide sequence ID" value="XM_013897525.1"/>
</dbReference>
<organism evidence="4 5">
    <name type="scientific">Thecamonas trahens ATCC 50062</name>
    <dbReference type="NCBI Taxonomy" id="461836"/>
    <lineage>
        <taxon>Eukaryota</taxon>
        <taxon>Apusozoa</taxon>
        <taxon>Apusomonadida</taxon>
        <taxon>Apusomonadidae</taxon>
        <taxon>Thecamonas</taxon>
    </lineage>
</organism>
<sequence>MSRNCSLAMWTYVPRATPGTRLILRSSNTSPVVATCTTLSASAGFVAHADGSLVQWLSRPQPEACVAKAAAPPDTLPPLSAMAADWSGSHLAFVHAHPPRLALCRLASAGPAALAITETHGADLGPGAPLLAATRHRVVAAAGSTAVCTPWELLEGDPDAPAVVVELDAPITALAAADDGDDRDALWVLAVTSYGSARVVRYDMASTGVETASIPGTDAVAGALLPRHGAVVVLTASGALSVFAATRRRSSAGLLLRHLASIDLVAALDLDDPAAAVVVSGAVVAAPRGDAVGITVTLSDHTRALLTWSYASAAPARIDARTAALAPDTASIGWFARGFALLAASPAELHKYDLMQSNVRERALTLVSESGLVVYKAFVEEALEEDVGPRSALLLNPCVAYPPTYLEDYNAPVVGWAWSPSALHGVVWAGAGFTVYDVRTAKWHLIGSRATERDLAVIAVVWLDDSRFAVAAYSRAAASYLVVPFSLTSPLAVPTPIPAPLLFPTRIARLAASPGGGLLAVLDASGSLRLLVRASPPSDSPYLALSRIELGEAGTGSLVAASPALSLHLLPDRDDAAALLFVHRGRLGLVTLDTARCAASAPVWIASDVGTFVAAPAPADLGLVVLTTSPRGVSGLALNTAHSAFGRAPALSMWMADLARSGPEQSLWSSRYAPTLALDAASGTIAAFDPTLFSSAGSDGYERALRSHTVVAHYILHCLARGSDLPTLLAFARSVATASQVSAGVTGLAERVLHAATASEANDLLESSMAFVEYLGEEVFLAAAVGVVRKSDISFWPWMFSVFGEPAELVARALALGDLDSGVNLLIVLLDASPDELQLDSFANVLEAVLGAQRHDLLPPILRFVASLADAPPGPTTPSVARAAPSVQPRSGKRTIRVKVKKVRRVRVRKHPKVVVITAEVVGDAIVAAVAACDVGTAAQTLAALAGAWTTPRLAPLLQKLLARVDMAVQELVGDQSIDEVARLLAAAPRSSADGSTFLPLLSLTLLSPASRTLAAAWERVADKLKA</sequence>
<comment type="subcellular location">
    <subcellularLocation>
        <location evidence="1">Membrane</location>
    </subcellularLocation>
</comment>
<name>A0A0L0DT89_THETB</name>